<dbReference type="Proteomes" id="UP000324222">
    <property type="component" value="Unassembled WGS sequence"/>
</dbReference>
<evidence type="ECO:0000313" key="2">
    <source>
        <dbReference type="EMBL" id="MPC55603.1"/>
    </source>
</evidence>
<sequence>MNLSMEVTKNDGPESGSTSMRSDISDLASHVMNPLCLPAQAKHQQDTNVPHGGGNSDCCTGNTSSLMAPVHQSKPCKGKDSHVIQQEDVGSSPGGWMREMMDTIWLTQSLLPKSSKRKCNEYWEFKSAFQRHIGFSSLPVTIKLDTLIESLLWTSA</sequence>
<reference evidence="2 3" key="1">
    <citation type="submission" date="2019-05" db="EMBL/GenBank/DDBJ databases">
        <title>Another draft genome of Portunus trituberculatus and its Hox gene families provides insights of decapod evolution.</title>
        <authorList>
            <person name="Jeong J.-H."/>
            <person name="Song I."/>
            <person name="Kim S."/>
            <person name="Choi T."/>
            <person name="Kim D."/>
            <person name="Ryu S."/>
            <person name="Kim W."/>
        </authorList>
    </citation>
    <scope>NUCLEOTIDE SEQUENCE [LARGE SCALE GENOMIC DNA]</scope>
    <source>
        <tissue evidence="2">Muscle</tissue>
    </source>
</reference>
<feature type="region of interest" description="Disordered" evidence="1">
    <location>
        <begin position="70"/>
        <end position="93"/>
    </location>
</feature>
<dbReference type="AlphaFoldDB" id="A0A5B7GE75"/>
<evidence type="ECO:0000313" key="3">
    <source>
        <dbReference type="Proteomes" id="UP000324222"/>
    </source>
</evidence>
<comment type="caution">
    <text evidence="2">The sequence shown here is derived from an EMBL/GenBank/DDBJ whole genome shotgun (WGS) entry which is preliminary data.</text>
</comment>
<gene>
    <name evidence="2" type="ORF">E2C01_049545</name>
</gene>
<dbReference type="EMBL" id="VSRR010013310">
    <property type="protein sequence ID" value="MPC55603.1"/>
    <property type="molecule type" value="Genomic_DNA"/>
</dbReference>
<proteinExistence type="predicted"/>
<accession>A0A5B7GE75</accession>
<keyword evidence="3" id="KW-1185">Reference proteome</keyword>
<name>A0A5B7GE75_PORTR</name>
<evidence type="ECO:0000256" key="1">
    <source>
        <dbReference type="SAM" id="MobiDB-lite"/>
    </source>
</evidence>
<feature type="region of interest" description="Disordered" evidence="1">
    <location>
        <begin position="1"/>
        <end position="21"/>
    </location>
</feature>
<organism evidence="2 3">
    <name type="scientific">Portunus trituberculatus</name>
    <name type="common">Swimming crab</name>
    <name type="synonym">Neptunus trituberculatus</name>
    <dbReference type="NCBI Taxonomy" id="210409"/>
    <lineage>
        <taxon>Eukaryota</taxon>
        <taxon>Metazoa</taxon>
        <taxon>Ecdysozoa</taxon>
        <taxon>Arthropoda</taxon>
        <taxon>Crustacea</taxon>
        <taxon>Multicrustacea</taxon>
        <taxon>Malacostraca</taxon>
        <taxon>Eumalacostraca</taxon>
        <taxon>Eucarida</taxon>
        <taxon>Decapoda</taxon>
        <taxon>Pleocyemata</taxon>
        <taxon>Brachyura</taxon>
        <taxon>Eubrachyura</taxon>
        <taxon>Portunoidea</taxon>
        <taxon>Portunidae</taxon>
        <taxon>Portuninae</taxon>
        <taxon>Portunus</taxon>
    </lineage>
</organism>
<protein>
    <submittedName>
        <fullName evidence="2">Uncharacterized protein</fullName>
    </submittedName>
</protein>